<dbReference type="InterPro" id="IPR024858">
    <property type="entry name" value="GOLGA"/>
</dbReference>
<reference evidence="4" key="1">
    <citation type="submission" date="2023-09" db="UniProtKB">
        <authorList>
            <consortium name="Ensembl"/>
        </authorList>
    </citation>
    <scope>IDENTIFICATION</scope>
</reference>
<name>A0A8C0ZQJ0_CASCN</name>
<organism evidence="4">
    <name type="scientific">Castor canadensis</name>
    <name type="common">American beaver</name>
    <dbReference type="NCBI Taxonomy" id="51338"/>
    <lineage>
        <taxon>Eukaryota</taxon>
        <taxon>Metazoa</taxon>
        <taxon>Chordata</taxon>
        <taxon>Craniata</taxon>
        <taxon>Vertebrata</taxon>
        <taxon>Euteleostomi</taxon>
        <taxon>Mammalia</taxon>
        <taxon>Eutheria</taxon>
        <taxon>Euarchontoglires</taxon>
        <taxon>Glires</taxon>
        <taxon>Rodentia</taxon>
        <taxon>Castorimorpha</taxon>
        <taxon>Castoridae</taxon>
        <taxon>Castor</taxon>
    </lineage>
</organism>
<dbReference type="PANTHER" id="PTHR10881">
    <property type="entry name" value="GOLGIN SUBFAMILY A MEMBER-RELATED"/>
    <property type="match status" value="1"/>
</dbReference>
<feature type="domain" description="Golgin subfamily A conserved" evidence="3">
    <location>
        <begin position="15"/>
        <end position="137"/>
    </location>
</feature>
<sequence length="138" mass="15770">FPQPFPSLSPSRKGRDIVELKRKEAPSLQEQQDQCLSYHQQYMTGYQQKTCEKEAANHQQLLMQTQLLNHLQHEKMQGNMAVEKVYQEHLGGTSQQNQKLQAQLSLLALSGEEDGIDKEEKNKEAPGPNLIILEDLDN</sequence>
<dbReference type="GO" id="GO:0000137">
    <property type="term" value="C:Golgi cis cisterna"/>
    <property type="evidence" value="ECO:0007669"/>
    <property type="project" value="TreeGrafter"/>
</dbReference>
<dbReference type="GO" id="GO:0005801">
    <property type="term" value="C:cis-Golgi network"/>
    <property type="evidence" value="ECO:0007669"/>
    <property type="project" value="TreeGrafter"/>
</dbReference>
<dbReference type="InterPro" id="IPR043976">
    <property type="entry name" value="GOLGA_cons_dom"/>
</dbReference>
<proteinExistence type="predicted"/>
<feature type="region of interest" description="Disordered" evidence="2">
    <location>
        <begin position="111"/>
        <end position="138"/>
    </location>
</feature>
<dbReference type="AlphaFoldDB" id="A0A8C0ZQJ0"/>
<evidence type="ECO:0000313" key="4">
    <source>
        <dbReference type="Ensembl" id="ENSCCNP00000011015.1"/>
    </source>
</evidence>
<evidence type="ECO:0000256" key="1">
    <source>
        <dbReference type="ARBA" id="ARBA00023054"/>
    </source>
</evidence>
<accession>A0A8C0ZQJ0</accession>
<evidence type="ECO:0000256" key="2">
    <source>
        <dbReference type="SAM" id="MobiDB-lite"/>
    </source>
</evidence>
<dbReference type="PANTHER" id="PTHR10881:SF46">
    <property type="entry name" value="GOLGIN SUBFAMILY A MEMBER 2"/>
    <property type="match status" value="1"/>
</dbReference>
<keyword evidence="1" id="KW-0175">Coiled coil</keyword>
<protein>
    <recommendedName>
        <fullName evidence="3">Golgin subfamily A conserved domain-containing protein</fullName>
    </recommendedName>
</protein>
<evidence type="ECO:0000259" key="3">
    <source>
        <dbReference type="Pfam" id="PF15070"/>
    </source>
</evidence>
<dbReference type="Ensembl" id="ENSCCNT00000014433.1">
    <property type="protein sequence ID" value="ENSCCNP00000011015.1"/>
    <property type="gene ID" value="ENSCCNG00000011432.1"/>
</dbReference>
<dbReference type="GO" id="GO:0032580">
    <property type="term" value="C:Golgi cisterna membrane"/>
    <property type="evidence" value="ECO:0007669"/>
    <property type="project" value="TreeGrafter"/>
</dbReference>
<dbReference type="GO" id="GO:0007030">
    <property type="term" value="P:Golgi organization"/>
    <property type="evidence" value="ECO:0007669"/>
    <property type="project" value="TreeGrafter"/>
</dbReference>
<dbReference type="Pfam" id="PF15070">
    <property type="entry name" value="GOLGA2L5"/>
    <property type="match status" value="1"/>
</dbReference>